<gene>
    <name evidence="2" type="ORF">ABT404_14585</name>
</gene>
<evidence type="ECO:0000313" key="3">
    <source>
        <dbReference type="Proteomes" id="UP001474181"/>
    </source>
</evidence>
<organism evidence="2 3">
    <name type="scientific">Streptomyces hyaluromycini</name>
    <dbReference type="NCBI Taxonomy" id="1377993"/>
    <lineage>
        <taxon>Bacteria</taxon>
        <taxon>Bacillati</taxon>
        <taxon>Actinomycetota</taxon>
        <taxon>Actinomycetes</taxon>
        <taxon>Kitasatosporales</taxon>
        <taxon>Streptomycetaceae</taxon>
        <taxon>Streptomyces</taxon>
    </lineage>
</organism>
<name>A0ABV1WV71_9ACTN</name>
<dbReference type="RefSeq" id="WP_350780915.1">
    <property type="nucleotide sequence ID" value="NZ_JBEPEK010000085.1"/>
</dbReference>
<dbReference type="Pfam" id="PF12806">
    <property type="entry name" value="Acyl-CoA_dh_C"/>
    <property type="match status" value="1"/>
</dbReference>
<sequence>MYLEAAGHVVVGWIWLEQFLATGDGDDVLRQGKRQACRYFYRYELPCTAVQFDLLARLDTTTLGTDDTWF</sequence>
<reference evidence="2 3" key="1">
    <citation type="submission" date="2024-06" db="EMBL/GenBank/DDBJ databases">
        <title>The Natural Products Discovery Center: Release of the First 8490 Sequenced Strains for Exploring Actinobacteria Biosynthetic Diversity.</title>
        <authorList>
            <person name="Kalkreuter E."/>
            <person name="Kautsar S.A."/>
            <person name="Yang D."/>
            <person name="Bader C.D."/>
            <person name="Teijaro C.N."/>
            <person name="Fluegel L."/>
            <person name="Davis C.M."/>
            <person name="Simpson J.R."/>
            <person name="Lauterbach L."/>
            <person name="Steele A.D."/>
            <person name="Gui C."/>
            <person name="Meng S."/>
            <person name="Li G."/>
            <person name="Viehrig K."/>
            <person name="Ye F."/>
            <person name="Su P."/>
            <person name="Kiefer A.F."/>
            <person name="Nichols A."/>
            <person name="Cepeda A.J."/>
            <person name="Yan W."/>
            <person name="Fan B."/>
            <person name="Jiang Y."/>
            <person name="Adhikari A."/>
            <person name="Zheng C.-J."/>
            <person name="Schuster L."/>
            <person name="Cowan T.M."/>
            <person name="Smanski M.J."/>
            <person name="Chevrette M.G."/>
            <person name="De Carvalho L.P.S."/>
            <person name="Shen B."/>
        </authorList>
    </citation>
    <scope>NUCLEOTIDE SEQUENCE [LARGE SCALE GENOMIC DNA]</scope>
    <source>
        <strain evidence="2 3">NPDC000234</strain>
    </source>
</reference>
<protein>
    <submittedName>
        <fullName evidence="2">Acyl-CoA dehydrogenase C-terminal domain-containing protein</fullName>
    </submittedName>
</protein>
<accession>A0ABV1WV71</accession>
<feature type="domain" description="Acetyl-CoA dehydrogenase-like C-terminal" evidence="1">
    <location>
        <begin position="2"/>
        <end position="64"/>
    </location>
</feature>
<comment type="caution">
    <text evidence="2">The sequence shown here is derived from an EMBL/GenBank/DDBJ whole genome shotgun (WGS) entry which is preliminary data.</text>
</comment>
<evidence type="ECO:0000313" key="2">
    <source>
        <dbReference type="EMBL" id="MER7180683.1"/>
    </source>
</evidence>
<evidence type="ECO:0000259" key="1">
    <source>
        <dbReference type="Pfam" id="PF12806"/>
    </source>
</evidence>
<proteinExistence type="predicted"/>
<dbReference type="Proteomes" id="UP001474181">
    <property type="component" value="Unassembled WGS sequence"/>
</dbReference>
<dbReference type="InterPro" id="IPR025878">
    <property type="entry name" value="Acyl-CoA_dh-like_C_dom"/>
</dbReference>
<dbReference type="EMBL" id="JBEPEK010000085">
    <property type="protein sequence ID" value="MER7180683.1"/>
    <property type="molecule type" value="Genomic_DNA"/>
</dbReference>
<keyword evidence="3" id="KW-1185">Reference proteome</keyword>